<dbReference type="SMART" id="SM01008">
    <property type="entry name" value="Ald_Xan_dh_C"/>
    <property type="match status" value="1"/>
</dbReference>
<dbReference type="InterPro" id="IPR012368">
    <property type="entry name" value="OxRdtase_Mopterin-bd_su_IorB"/>
</dbReference>
<dbReference type="Pfam" id="PF02738">
    <property type="entry name" value="MoCoBD_1"/>
    <property type="match status" value="1"/>
</dbReference>
<organism evidence="1 2">
    <name type="scientific">Providencia rettgeri</name>
    <dbReference type="NCBI Taxonomy" id="587"/>
    <lineage>
        <taxon>Bacteria</taxon>
        <taxon>Pseudomonadati</taxon>
        <taxon>Pseudomonadota</taxon>
        <taxon>Gammaproteobacteria</taxon>
        <taxon>Enterobacterales</taxon>
        <taxon>Morganellaceae</taxon>
        <taxon>Providencia</taxon>
    </lineage>
</organism>
<name>A0A264VW60_PRORE</name>
<reference evidence="1 2" key="1">
    <citation type="submission" date="2017-07" db="EMBL/GenBank/DDBJ databases">
        <title>blaIMP-27 on transferable plasmids in Proteus mirabilis and Providencia rettgeri.</title>
        <authorList>
            <person name="Potter R."/>
        </authorList>
    </citation>
    <scope>NUCLEOTIDE SEQUENCE [LARGE SCALE GENOMIC DNA]</scope>
    <source>
        <strain evidence="1 2">PR1</strain>
    </source>
</reference>
<evidence type="ECO:0000313" key="1">
    <source>
        <dbReference type="EMBL" id="OZS75598.1"/>
    </source>
</evidence>
<dbReference type="PANTHER" id="PTHR47495:SF1">
    <property type="entry name" value="BLL3820 PROTEIN"/>
    <property type="match status" value="1"/>
</dbReference>
<dbReference type="InterPro" id="IPR008274">
    <property type="entry name" value="AldOxase/xan_DH_MoCoBD1"/>
</dbReference>
<dbReference type="AlphaFoldDB" id="A0A264VW60"/>
<accession>A0A264VW60</accession>
<dbReference type="GeneID" id="92273743"/>
<sequence length="758" mass="83324">MSILDITRRRMLQAGGLIVVSNMLPSISFATEKTPTKNAAIPLNYVDSFIALAADGSVTAFNGHVDLGTGIRTSLAQIVADEIGVSFESVTMILGDPQSTPDQGPTIASATIQVTSIPLRHAAAQVRMKLTSLAAKALNEPVEAVRAEHGYVFVTAEPERRLSYAQLAKGQDLHFELDENVTLKPVSEAVYVGKPIQRVDIRAKVTGELTWVHDMRVPNMLHGRVIRPPYAGADSSAPLGNSLLSIDESSIAHLQGMVKVVRINDFVGVVAEREEQAIDAMRQLKVQWKEWQGLPDLTLDKLHDTLDALPSQDRVLRDDGDVDSALANLHKTVNADYVWPYHLHASIGPSCAIADVRADKVDVWSGTQNPHDLRKDLALQLDRDLYQIHIHRMEASGCYGRNCADDVAADAVLLSQATGRPVRVQLMREQEAGWEPKGTGQLIKIRGGVDQNNDVSAYELSTRYPSNNAATLSLILTGKKENKPDIQQMGDRTAIPQYLYPHMRVIAKDTAPVVRASWMRGVSALPNVFAHESWIDEIAYLAQQDPIAYRLKYLDDPRAIALINAVKKQANWIDGPMHQKPSPVTEEIVNGRGFAWARYFHSKFPGFGAAWAAWVCDLTVNRRTGQVLIKKVYVAHDCGQIVNPDGVKHQVHGNIIQSCSRVLKEFATFDKSGTTSLEWGGYPILRFDELPEIDIQLMEYPNEPPMGAGESSSVPSAAAVANALFDALGVRMREAPFTPERILRAVNMAAKNQGVAHE</sequence>
<dbReference type="GO" id="GO:0016491">
    <property type="term" value="F:oxidoreductase activity"/>
    <property type="evidence" value="ECO:0007669"/>
    <property type="project" value="InterPro"/>
</dbReference>
<gene>
    <name evidence="1" type="ORF">CHI95_04755</name>
</gene>
<dbReference type="SUPFAM" id="SSF56003">
    <property type="entry name" value="Molybdenum cofactor-binding domain"/>
    <property type="match status" value="2"/>
</dbReference>
<dbReference type="Pfam" id="PF20256">
    <property type="entry name" value="MoCoBD_2"/>
    <property type="match status" value="2"/>
</dbReference>
<dbReference type="Gene3D" id="3.30.365.10">
    <property type="entry name" value="Aldehyde oxidase/xanthine dehydrogenase, molybdopterin binding domain"/>
    <property type="match status" value="4"/>
</dbReference>
<dbReference type="RefSeq" id="WP_094960921.1">
    <property type="nucleotide sequence ID" value="NZ_AP022371.1"/>
</dbReference>
<dbReference type="InterPro" id="IPR000674">
    <property type="entry name" value="Ald_Oxase/Xan_DH_a/b"/>
</dbReference>
<dbReference type="InterPro" id="IPR052516">
    <property type="entry name" value="N-heterocyclic_Hydroxylase"/>
</dbReference>
<protein>
    <submittedName>
        <fullName evidence="1">Aldehyde dehydrogenase</fullName>
    </submittedName>
</protein>
<dbReference type="InterPro" id="IPR046867">
    <property type="entry name" value="AldOxase/xan_DH_MoCoBD2"/>
</dbReference>
<dbReference type="InterPro" id="IPR037165">
    <property type="entry name" value="AldOxase/xan_DH_Mopterin-bd_sf"/>
</dbReference>
<comment type="caution">
    <text evidence="1">The sequence shown here is derived from an EMBL/GenBank/DDBJ whole genome shotgun (WGS) entry which is preliminary data.</text>
</comment>
<evidence type="ECO:0000313" key="2">
    <source>
        <dbReference type="Proteomes" id="UP000216001"/>
    </source>
</evidence>
<dbReference type="InterPro" id="IPR036856">
    <property type="entry name" value="Ald_Oxase/Xan_DH_a/b_sf"/>
</dbReference>
<proteinExistence type="predicted"/>
<dbReference type="PANTHER" id="PTHR47495">
    <property type="entry name" value="ALDEHYDE DEHYDROGENASE"/>
    <property type="match status" value="1"/>
</dbReference>
<dbReference type="Proteomes" id="UP000216001">
    <property type="component" value="Unassembled WGS sequence"/>
</dbReference>
<dbReference type="Gene3D" id="3.90.1170.50">
    <property type="entry name" value="Aldehyde oxidase/xanthine dehydrogenase, a/b hammerhead"/>
    <property type="match status" value="1"/>
</dbReference>
<dbReference type="PIRSF" id="PIRSF036389">
    <property type="entry name" value="IOR_B"/>
    <property type="match status" value="1"/>
</dbReference>
<dbReference type="EMBL" id="NOWC01000004">
    <property type="protein sequence ID" value="OZS75598.1"/>
    <property type="molecule type" value="Genomic_DNA"/>
</dbReference>
<dbReference type="SUPFAM" id="SSF54665">
    <property type="entry name" value="CO dehydrogenase molybdoprotein N-domain-like"/>
    <property type="match status" value="1"/>
</dbReference>